<feature type="domain" description="HIT" evidence="2">
    <location>
        <begin position="5"/>
        <end position="106"/>
    </location>
</feature>
<evidence type="ECO:0000313" key="3">
    <source>
        <dbReference type="EMBL" id="SNS20943.1"/>
    </source>
</evidence>
<dbReference type="InterPro" id="IPR011146">
    <property type="entry name" value="HIT-like"/>
</dbReference>
<dbReference type="InterPro" id="IPR036265">
    <property type="entry name" value="HIT-like_sf"/>
</dbReference>
<dbReference type="GO" id="GO:0009117">
    <property type="term" value="P:nucleotide metabolic process"/>
    <property type="evidence" value="ECO:0007669"/>
    <property type="project" value="TreeGrafter"/>
</dbReference>
<dbReference type="PANTHER" id="PTHR46648">
    <property type="entry name" value="HIT FAMILY PROTEIN 1"/>
    <property type="match status" value="1"/>
</dbReference>
<dbReference type="AlphaFoldDB" id="A0A239CNM3"/>
<dbReference type="Pfam" id="PF01230">
    <property type="entry name" value="HIT"/>
    <property type="match status" value="1"/>
</dbReference>
<dbReference type="OrthoDB" id="9799145at2"/>
<keyword evidence="4" id="KW-1185">Reference proteome</keyword>
<dbReference type="PROSITE" id="PS51084">
    <property type="entry name" value="HIT_2"/>
    <property type="match status" value="1"/>
</dbReference>
<dbReference type="RefSeq" id="WP_089397713.1">
    <property type="nucleotide sequence ID" value="NZ_FZOT01000001.1"/>
</dbReference>
<dbReference type="PIRSF" id="PIRSF000714">
    <property type="entry name" value="HIT"/>
    <property type="match status" value="1"/>
</dbReference>
<keyword evidence="3" id="KW-0378">Hydrolase</keyword>
<dbReference type="InterPro" id="IPR026026">
    <property type="entry name" value="HIT_Hint"/>
</dbReference>
<evidence type="ECO:0000259" key="2">
    <source>
        <dbReference type="PROSITE" id="PS51084"/>
    </source>
</evidence>
<dbReference type="SUPFAM" id="SSF54197">
    <property type="entry name" value="HIT-like"/>
    <property type="match status" value="1"/>
</dbReference>
<dbReference type="PANTHER" id="PTHR46648:SF1">
    <property type="entry name" value="ADENOSINE 5'-MONOPHOSPHORAMIDASE HNT1"/>
    <property type="match status" value="1"/>
</dbReference>
<organism evidence="3 4">
    <name type="scientific">Noviherbaspirillum humi</name>
    <dbReference type="NCBI Taxonomy" id="1688639"/>
    <lineage>
        <taxon>Bacteria</taxon>
        <taxon>Pseudomonadati</taxon>
        <taxon>Pseudomonadota</taxon>
        <taxon>Betaproteobacteria</taxon>
        <taxon>Burkholderiales</taxon>
        <taxon>Oxalobacteraceae</taxon>
        <taxon>Noviherbaspirillum</taxon>
    </lineage>
</organism>
<dbReference type="EMBL" id="FZOT01000001">
    <property type="protein sequence ID" value="SNS20943.1"/>
    <property type="molecule type" value="Genomic_DNA"/>
</dbReference>
<accession>A0A239CNM3</accession>
<evidence type="ECO:0000256" key="1">
    <source>
        <dbReference type="PROSITE-ProRule" id="PRU00464"/>
    </source>
</evidence>
<protein>
    <submittedName>
        <fullName evidence="3">Diadenosine tetraphosphate (Ap4A) hydrolase</fullName>
    </submittedName>
</protein>
<reference evidence="3 4" key="1">
    <citation type="submission" date="2017-06" db="EMBL/GenBank/DDBJ databases">
        <authorList>
            <person name="Kim H.J."/>
            <person name="Triplett B.A."/>
        </authorList>
    </citation>
    <scope>NUCLEOTIDE SEQUENCE [LARGE SCALE GENOMIC DNA]</scope>
    <source>
        <strain evidence="3 4">U15</strain>
    </source>
</reference>
<dbReference type="GO" id="GO:0016787">
    <property type="term" value="F:hydrolase activity"/>
    <property type="evidence" value="ECO:0007669"/>
    <property type="project" value="UniProtKB-KW"/>
</dbReference>
<proteinExistence type="predicted"/>
<sequence>MTGSASCELCRQPGGEVLVQRPAFRVVLVDEPGYPGFCRVIRQAHAAEMTDLSPAERSELMDTVWRVEEALREVMQPAKINLASFGNMVPHVHWHLIPRFADDQHFPAPTWAAARRAADPERIAARTALLPALRDAIIRRFS</sequence>
<dbReference type="Gene3D" id="3.30.428.10">
    <property type="entry name" value="HIT-like"/>
    <property type="match status" value="1"/>
</dbReference>
<feature type="short sequence motif" description="Histidine triad motif" evidence="1">
    <location>
        <begin position="91"/>
        <end position="95"/>
    </location>
</feature>
<gene>
    <name evidence="3" type="ORF">SAMN06265795_101529</name>
</gene>
<dbReference type="Proteomes" id="UP000198284">
    <property type="component" value="Unassembled WGS sequence"/>
</dbReference>
<dbReference type="InterPro" id="IPR001310">
    <property type="entry name" value="Histidine_triad_HIT"/>
</dbReference>
<evidence type="ECO:0000313" key="4">
    <source>
        <dbReference type="Proteomes" id="UP000198284"/>
    </source>
</evidence>
<name>A0A239CNM3_9BURK</name>